<feature type="transmembrane region" description="Helical" evidence="1">
    <location>
        <begin position="274"/>
        <end position="295"/>
    </location>
</feature>
<feature type="transmembrane region" description="Helical" evidence="1">
    <location>
        <begin position="316"/>
        <end position="333"/>
    </location>
</feature>
<sequence length="427" mass="42980">MGGGGGQMEQGDVLIRLAVALGIGLIVGLERGWQQRDAAEGSRELGLRSFALIGLGGGALGVVSQPLGGAVFGLALLALVGLLAVAHGLAARDGADRGLTTEITAMTVFGLGGMAALDLTIPAVASAVVMTILLSGKPVLHRWLRSIAPGEMSAVLQMALITAVVLPILPNQGYGPYGVLNPYTIWWMVILVAGLSLVGHLASRLIGARRGVLLTAAFGGLASSTATALSLSRMAVNQPGLHRTLAAGVVMASIIMLPRMTLMVLAIAPALMPFLLVPVAAMTLCGALACALLVLTGTTEQGSRSTSAPAAAPFELGIAVKFGALLAVVQLVASALRDWVGDAGLYALAVIAGLADVDAMILSTGGMVGGSLPLQTAANVILLTAMVNTVAKAVIVAAVAGRRMAVAVTLSLLTSVLSGGMALWLTS</sequence>
<keyword evidence="1" id="KW-0472">Membrane</keyword>
<evidence type="ECO:0000313" key="5">
    <source>
        <dbReference type="Proteomes" id="UP000277007"/>
    </source>
</evidence>
<feature type="transmembrane region" description="Helical" evidence="1">
    <location>
        <begin position="380"/>
        <end position="400"/>
    </location>
</feature>
<organism evidence="4 5">
    <name type="scientific">Azospirillum griseum</name>
    <dbReference type="NCBI Taxonomy" id="2496639"/>
    <lineage>
        <taxon>Bacteria</taxon>
        <taxon>Pseudomonadati</taxon>
        <taxon>Pseudomonadota</taxon>
        <taxon>Alphaproteobacteria</taxon>
        <taxon>Rhodospirillales</taxon>
        <taxon>Azospirillaceae</taxon>
        <taxon>Azospirillum</taxon>
    </lineage>
</organism>
<feature type="transmembrane region" description="Helical" evidence="1">
    <location>
        <begin position="345"/>
        <end position="368"/>
    </location>
</feature>
<reference evidence="4 5" key="1">
    <citation type="submission" date="2018-12" db="EMBL/GenBank/DDBJ databases">
        <authorList>
            <person name="Yang Y."/>
        </authorList>
    </citation>
    <scope>NUCLEOTIDE SEQUENCE [LARGE SCALE GENOMIC DNA]</scope>
    <source>
        <strain evidence="4 5">L-25-5w-1</strain>
    </source>
</reference>
<keyword evidence="1" id="KW-1133">Transmembrane helix</keyword>
<feature type="transmembrane region" description="Helical" evidence="1">
    <location>
        <begin position="212"/>
        <end position="232"/>
    </location>
</feature>
<dbReference type="Pfam" id="PF13194">
    <property type="entry name" value="DUF4010"/>
    <property type="match status" value="1"/>
</dbReference>
<feature type="transmembrane region" description="Helical" evidence="1">
    <location>
        <begin position="13"/>
        <end position="33"/>
    </location>
</feature>
<feature type="transmembrane region" description="Helical" evidence="1">
    <location>
        <begin position="154"/>
        <end position="171"/>
    </location>
</feature>
<feature type="transmembrane region" description="Helical" evidence="1">
    <location>
        <begin position="183"/>
        <end position="206"/>
    </location>
</feature>
<proteinExistence type="predicted"/>
<evidence type="ECO:0000259" key="3">
    <source>
        <dbReference type="Pfam" id="PF13194"/>
    </source>
</evidence>
<dbReference type="Pfam" id="PF02308">
    <property type="entry name" value="MgtC"/>
    <property type="match status" value="1"/>
</dbReference>
<feature type="transmembrane region" description="Helical" evidence="1">
    <location>
        <begin position="45"/>
        <end position="64"/>
    </location>
</feature>
<dbReference type="PANTHER" id="PTHR39084:SF1">
    <property type="entry name" value="DUF4010 DOMAIN-CONTAINING PROTEIN"/>
    <property type="match status" value="1"/>
</dbReference>
<gene>
    <name evidence="4" type="ORF">EJ903_20725</name>
</gene>
<dbReference type="EMBL" id="RXMA01000025">
    <property type="protein sequence ID" value="RTR16424.1"/>
    <property type="molecule type" value="Genomic_DNA"/>
</dbReference>
<feature type="domain" description="MgtC/SapB/SrpB/YhiD N-terminal" evidence="2">
    <location>
        <begin position="17"/>
        <end position="142"/>
    </location>
</feature>
<dbReference type="InterPro" id="IPR049177">
    <property type="entry name" value="MgtC_SapB_SrpB_YhiD_N"/>
</dbReference>
<feature type="domain" description="DUF4010" evidence="3">
    <location>
        <begin position="190"/>
        <end position="398"/>
    </location>
</feature>
<accession>A0A3S0R6D1</accession>
<dbReference type="AlphaFoldDB" id="A0A3S0R6D1"/>
<dbReference type="PANTHER" id="PTHR39084">
    <property type="entry name" value="MEMBRANE PROTEIN-RELATED"/>
    <property type="match status" value="1"/>
</dbReference>
<dbReference type="InterPro" id="IPR025105">
    <property type="entry name" value="DUF4010"/>
</dbReference>
<evidence type="ECO:0000256" key="1">
    <source>
        <dbReference type="SAM" id="Phobius"/>
    </source>
</evidence>
<feature type="transmembrane region" description="Helical" evidence="1">
    <location>
        <begin position="70"/>
        <end position="91"/>
    </location>
</feature>
<evidence type="ECO:0000259" key="2">
    <source>
        <dbReference type="Pfam" id="PF02308"/>
    </source>
</evidence>
<protein>
    <submittedName>
        <fullName evidence="4">MgtC/SapB family protein</fullName>
    </submittedName>
</protein>
<keyword evidence="5" id="KW-1185">Reference proteome</keyword>
<feature type="transmembrane region" description="Helical" evidence="1">
    <location>
        <begin position="103"/>
        <end position="134"/>
    </location>
</feature>
<comment type="caution">
    <text evidence="4">The sequence shown here is derived from an EMBL/GenBank/DDBJ whole genome shotgun (WGS) entry which is preliminary data.</text>
</comment>
<feature type="transmembrane region" description="Helical" evidence="1">
    <location>
        <begin position="244"/>
        <end position="268"/>
    </location>
</feature>
<name>A0A3S0R6D1_9PROT</name>
<feature type="transmembrane region" description="Helical" evidence="1">
    <location>
        <begin position="406"/>
        <end position="425"/>
    </location>
</feature>
<dbReference type="Proteomes" id="UP000277007">
    <property type="component" value="Unassembled WGS sequence"/>
</dbReference>
<keyword evidence="1" id="KW-0812">Transmembrane</keyword>
<evidence type="ECO:0000313" key="4">
    <source>
        <dbReference type="EMBL" id="RTR16424.1"/>
    </source>
</evidence>